<accession>A0A0N5A950</accession>
<dbReference type="PANTHER" id="PTHR10182:SF3">
    <property type="entry name" value="PROTEIN MO25"/>
    <property type="match status" value="1"/>
</dbReference>
<dbReference type="GO" id="GO:0043539">
    <property type="term" value="F:protein serine/threonine kinase activator activity"/>
    <property type="evidence" value="ECO:0007669"/>
    <property type="project" value="TreeGrafter"/>
</dbReference>
<dbReference type="Gene3D" id="1.25.10.10">
    <property type="entry name" value="Leucine-rich Repeat Variant"/>
    <property type="match status" value="1"/>
</dbReference>
<dbReference type="InterPro" id="IPR011989">
    <property type="entry name" value="ARM-like"/>
</dbReference>
<organism evidence="2 3">
    <name type="scientific">Syphacia muris</name>
    <dbReference type="NCBI Taxonomy" id="451379"/>
    <lineage>
        <taxon>Eukaryota</taxon>
        <taxon>Metazoa</taxon>
        <taxon>Ecdysozoa</taxon>
        <taxon>Nematoda</taxon>
        <taxon>Chromadorea</taxon>
        <taxon>Rhabditida</taxon>
        <taxon>Spirurina</taxon>
        <taxon>Oxyuridomorpha</taxon>
        <taxon>Oxyuroidea</taxon>
        <taxon>Oxyuridae</taxon>
        <taxon>Syphacia</taxon>
    </lineage>
</organism>
<dbReference type="SUPFAM" id="SSF48371">
    <property type="entry name" value="ARM repeat"/>
    <property type="match status" value="1"/>
</dbReference>
<comment type="similarity">
    <text evidence="1">Belongs to the Mo25 family.</text>
</comment>
<name>A0A0N5A950_9BILA</name>
<dbReference type="AlphaFoldDB" id="A0A0N5A950"/>
<dbReference type="Pfam" id="PF08569">
    <property type="entry name" value="Mo25"/>
    <property type="match status" value="1"/>
</dbReference>
<proteinExistence type="inferred from homology"/>
<dbReference type="InterPro" id="IPR013878">
    <property type="entry name" value="Mo25"/>
</dbReference>
<protein>
    <submittedName>
        <fullName evidence="3">Calcium-binding protein 39-like</fullName>
    </submittedName>
</protein>
<dbReference type="STRING" id="451379.A0A0N5A950"/>
<keyword evidence="2" id="KW-1185">Reference proteome</keyword>
<dbReference type="FunFam" id="1.25.10.10:FF:000025">
    <property type="entry name" value="Calcium-binding protein 39"/>
    <property type="match status" value="1"/>
</dbReference>
<reference evidence="3" key="1">
    <citation type="submission" date="2017-02" db="UniProtKB">
        <authorList>
            <consortium name="WormBaseParasite"/>
        </authorList>
    </citation>
    <scope>IDENTIFICATION</scope>
</reference>
<evidence type="ECO:0000313" key="3">
    <source>
        <dbReference type="WBParaSite" id="SMUV_0000061801-mRNA-1"/>
    </source>
</evidence>
<dbReference type="PANTHER" id="PTHR10182">
    <property type="entry name" value="CALCIUM-BINDING PROTEIN 39-RELATED"/>
    <property type="match status" value="1"/>
</dbReference>
<dbReference type="WBParaSite" id="SMUV_0000061801-mRNA-1">
    <property type="protein sequence ID" value="SMUV_0000061801-mRNA-1"/>
    <property type="gene ID" value="SMUV_0000061801"/>
</dbReference>
<evidence type="ECO:0000256" key="1">
    <source>
        <dbReference type="ARBA" id="ARBA00011012"/>
    </source>
</evidence>
<sequence>MPLPFIGKSHKSPPEIVKNLKESLTVIEKGDKKSEKAAEEVSRWLQAYKGIIYGSDGQEPHPDQVAQLAQETYSANVLPMLIKNLAKLDFESKKDVAQIFNNLLRRQIGTRSPTVEYLCARPEMLLTLVSGYEVSEIAVTCGSMLRECIRHEHLAKIILHNPVFYNFFQYVEVSTFDTASDAFSTFKDLITKHKTICAEFLETNYDKFFEHYQKLLNSDNYVTRRQSLKLLGELLLDRHNFNVMTRYISNPENLKLMMNMLREKSRSIQFEAFHVFKVFVANPNKPKPIAEILLRNREKLVDFLSNFHTDRTEDEQFNDEKAYLIKQIQDMKST</sequence>
<dbReference type="Proteomes" id="UP000046393">
    <property type="component" value="Unplaced"/>
</dbReference>
<dbReference type="InterPro" id="IPR016024">
    <property type="entry name" value="ARM-type_fold"/>
</dbReference>
<dbReference type="GO" id="GO:0035556">
    <property type="term" value="P:intracellular signal transduction"/>
    <property type="evidence" value="ECO:0007669"/>
    <property type="project" value="TreeGrafter"/>
</dbReference>
<evidence type="ECO:0000313" key="2">
    <source>
        <dbReference type="Proteomes" id="UP000046393"/>
    </source>
</evidence>